<keyword evidence="5" id="KW-1185">Reference proteome</keyword>
<dbReference type="RefSeq" id="WP_092426032.1">
    <property type="nucleotide sequence ID" value="NZ_FNCL01000007.1"/>
</dbReference>
<dbReference type="Gene3D" id="1.10.101.10">
    <property type="entry name" value="PGBD-like superfamily/PGBD"/>
    <property type="match status" value="1"/>
</dbReference>
<feature type="domain" description="Transglycosylase SLT" evidence="3">
    <location>
        <begin position="62"/>
        <end position="352"/>
    </location>
</feature>
<dbReference type="InterPro" id="IPR036366">
    <property type="entry name" value="PGBDSf"/>
</dbReference>
<dbReference type="InterPro" id="IPR043426">
    <property type="entry name" value="MltB-like"/>
</dbReference>
<dbReference type="PANTHER" id="PTHR30163:SF8">
    <property type="entry name" value="LYTIC MUREIN TRANSGLYCOSYLASE"/>
    <property type="match status" value="1"/>
</dbReference>
<dbReference type="FunFam" id="1.10.8.350:FF:000001">
    <property type="entry name" value="Lytic murein transglycosylase B"/>
    <property type="match status" value="1"/>
</dbReference>
<feature type="chain" id="PRO_5011745611" evidence="1">
    <location>
        <begin position="20"/>
        <end position="429"/>
    </location>
</feature>
<dbReference type="EMBL" id="FOZW01000007">
    <property type="protein sequence ID" value="SFS97895.1"/>
    <property type="molecule type" value="Genomic_DNA"/>
</dbReference>
<evidence type="ECO:0000259" key="3">
    <source>
        <dbReference type="Pfam" id="PF13406"/>
    </source>
</evidence>
<evidence type="ECO:0000256" key="1">
    <source>
        <dbReference type="SAM" id="SignalP"/>
    </source>
</evidence>
<dbReference type="Proteomes" id="UP000199392">
    <property type="component" value="Unassembled WGS sequence"/>
</dbReference>
<dbReference type="Gene3D" id="1.10.530.10">
    <property type="match status" value="1"/>
</dbReference>
<dbReference type="GO" id="GO:0009253">
    <property type="term" value="P:peptidoglycan catabolic process"/>
    <property type="evidence" value="ECO:0007669"/>
    <property type="project" value="TreeGrafter"/>
</dbReference>
<dbReference type="Pfam" id="PF01471">
    <property type="entry name" value="PG_binding_1"/>
    <property type="match status" value="1"/>
</dbReference>
<dbReference type="Gene3D" id="1.10.8.350">
    <property type="entry name" value="Bacterial muramidase"/>
    <property type="match status" value="1"/>
</dbReference>
<dbReference type="SUPFAM" id="SSF53955">
    <property type="entry name" value="Lysozyme-like"/>
    <property type="match status" value="1"/>
</dbReference>
<evidence type="ECO:0000259" key="2">
    <source>
        <dbReference type="Pfam" id="PF01471"/>
    </source>
</evidence>
<dbReference type="CDD" id="cd13399">
    <property type="entry name" value="Slt35-like"/>
    <property type="match status" value="1"/>
</dbReference>
<name>A0A1I6U910_9RHOB</name>
<dbReference type="InterPro" id="IPR011970">
    <property type="entry name" value="MltB_2"/>
</dbReference>
<dbReference type="InterPro" id="IPR002477">
    <property type="entry name" value="Peptidoglycan-bd-like"/>
</dbReference>
<dbReference type="GO" id="GO:0008933">
    <property type="term" value="F:peptidoglycan lytic transglycosylase activity"/>
    <property type="evidence" value="ECO:0007669"/>
    <property type="project" value="TreeGrafter"/>
</dbReference>
<feature type="domain" description="Peptidoglycan binding-like" evidence="2">
    <location>
        <begin position="373"/>
        <end position="427"/>
    </location>
</feature>
<dbReference type="OrthoDB" id="9808544at2"/>
<dbReference type="Pfam" id="PF13406">
    <property type="entry name" value="SLT_2"/>
    <property type="match status" value="1"/>
</dbReference>
<dbReference type="PANTHER" id="PTHR30163">
    <property type="entry name" value="MEMBRANE-BOUND LYTIC MUREIN TRANSGLYCOSYLASE B"/>
    <property type="match status" value="1"/>
</dbReference>
<gene>
    <name evidence="4" type="ORF">SAMN04488050_107250</name>
</gene>
<dbReference type="InterPro" id="IPR031304">
    <property type="entry name" value="SLT_2"/>
</dbReference>
<proteinExistence type="predicted"/>
<evidence type="ECO:0000313" key="5">
    <source>
        <dbReference type="Proteomes" id="UP000199392"/>
    </source>
</evidence>
<evidence type="ECO:0000313" key="4">
    <source>
        <dbReference type="EMBL" id="SFS97895.1"/>
    </source>
</evidence>
<dbReference type="SUPFAM" id="SSF47090">
    <property type="entry name" value="PGBD-like"/>
    <property type="match status" value="1"/>
</dbReference>
<keyword evidence="1" id="KW-0732">Signal</keyword>
<organism evidence="4 5">
    <name type="scientific">Alloyangia pacifica</name>
    <dbReference type="NCBI Taxonomy" id="311180"/>
    <lineage>
        <taxon>Bacteria</taxon>
        <taxon>Pseudomonadati</taxon>
        <taxon>Pseudomonadota</taxon>
        <taxon>Alphaproteobacteria</taxon>
        <taxon>Rhodobacterales</taxon>
        <taxon>Roseobacteraceae</taxon>
        <taxon>Alloyangia</taxon>
    </lineage>
</organism>
<dbReference type="AlphaFoldDB" id="A0A1I6U910"/>
<sequence>MKRSLSGLALCLMATQVQAERIDDYTAPVISQRPAQRPMAFVAAKPVQVAQVVPSTEVQQEFARWLVGFRDRARAEGISERTLDASLRNVTLDADALHKINNQAEFTKTLWAYLGSAVSDTRIENGRAALAQNAQLLRQIEARYGVDRQVVLAIWGMESAYGTHRGTHPVIPALATLAYGSRRGKFFEGQLIDALRIVQDGDTTAEKMTGSWAGAMGHTQFIPSSYRALAVDWTGDGKRDIWSDNPADALASTAHYLAENGWIHGQPWGVEVQLPRGFDYELAGSTNRMPSDWAKLGVVGMDGRPVQDFGSAKLLLPAGHRGAAFLTFKNFKVISRYNAADAYVIGVGHLADRIMGGAPIRASWPDDERALTSDERKELQVRLKRAGFDPSGVDGRIGPMTIKALRDYQRAVGVVPDGYASLEVLHRLR</sequence>
<reference evidence="5" key="1">
    <citation type="submission" date="2016-10" db="EMBL/GenBank/DDBJ databases">
        <authorList>
            <person name="Varghese N."/>
            <person name="Submissions S."/>
        </authorList>
    </citation>
    <scope>NUCLEOTIDE SEQUENCE [LARGE SCALE GENOMIC DNA]</scope>
    <source>
        <strain evidence="5">DSM 26894</strain>
    </source>
</reference>
<protein>
    <submittedName>
        <fullName evidence="4">Lytic murein transglycosylase</fullName>
    </submittedName>
</protein>
<dbReference type="STRING" id="311180.SAMN04488050_107250"/>
<dbReference type="NCBIfam" id="TIGR02283">
    <property type="entry name" value="MltB_2"/>
    <property type="match status" value="1"/>
</dbReference>
<dbReference type="InterPro" id="IPR036365">
    <property type="entry name" value="PGBD-like_sf"/>
</dbReference>
<feature type="signal peptide" evidence="1">
    <location>
        <begin position="1"/>
        <end position="19"/>
    </location>
</feature>
<accession>A0A1I6U910</accession>
<dbReference type="InterPro" id="IPR023346">
    <property type="entry name" value="Lysozyme-like_dom_sf"/>
</dbReference>